<dbReference type="EMBL" id="KZ451909">
    <property type="protein sequence ID" value="PKA63315.1"/>
    <property type="molecule type" value="Genomic_DNA"/>
</dbReference>
<keyword evidence="2" id="KW-1185">Reference proteome</keyword>
<accession>A0A2I0B6A5</accession>
<organism evidence="1 2">
    <name type="scientific">Apostasia shenzhenica</name>
    <dbReference type="NCBI Taxonomy" id="1088818"/>
    <lineage>
        <taxon>Eukaryota</taxon>
        <taxon>Viridiplantae</taxon>
        <taxon>Streptophyta</taxon>
        <taxon>Embryophyta</taxon>
        <taxon>Tracheophyta</taxon>
        <taxon>Spermatophyta</taxon>
        <taxon>Magnoliopsida</taxon>
        <taxon>Liliopsida</taxon>
        <taxon>Asparagales</taxon>
        <taxon>Orchidaceae</taxon>
        <taxon>Apostasioideae</taxon>
        <taxon>Apostasia</taxon>
    </lineage>
</organism>
<protein>
    <submittedName>
        <fullName evidence="1">Uncharacterized protein</fullName>
    </submittedName>
</protein>
<name>A0A2I0B6A5_9ASPA</name>
<proteinExistence type="predicted"/>
<reference evidence="1 2" key="1">
    <citation type="journal article" date="2017" name="Nature">
        <title>The Apostasia genome and the evolution of orchids.</title>
        <authorList>
            <person name="Zhang G.Q."/>
            <person name="Liu K.W."/>
            <person name="Li Z."/>
            <person name="Lohaus R."/>
            <person name="Hsiao Y.Y."/>
            <person name="Niu S.C."/>
            <person name="Wang J.Y."/>
            <person name="Lin Y.C."/>
            <person name="Xu Q."/>
            <person name="Chen L.J."/>
            <person name="Yoshida K."/>
            <person name="Fujiwara S."/>
            <person name="Wang Z.W."/>
            <person name="Zhang Y.Q."/>
            <person name="Mitsuda N."/>
            <person name="Wang M."/>
            <person name="Liu G.H."/>
            <person name="Pecoraro L."/>
            <person name="Huang H.X."/>
            <person name="Xiao X.J."/>
            <person name="Lin M."/>
            <person name="Wu X.Y."/>
            <person name="Wu W.L."/>
            <person name="Chen Y.Y."/>
            <person name="Chang S.B."/>
            <person name="Sakamoto S."/>
            <person name="Ohme-Takagi M."/>
            <person name="Yagi M."/>
            <person name="Zeng S.J."/>
            <person name="Shen C.Y."/>
            <person name="Yeh C.M."/>
            <person name="Luo Y.B."/>
            <person name="Tsai W.C."/>
            <person name="Van de Peer Y."/>
            <person name="Liu Z.J."/>
        </authorList>
    </citation>
    <scope>NUCLEOTIDE SEQUENCE [LARGE SCALE GENOMIC DNA]</scope>
    <source>
        <strain evidence="2">cv. Shenzhen</strain>
        <tissue evidence="1">Stem</tissue>
    </source>
</reference>
<sequence>MLGVVTKTCVWHATDFSVGELKDETFSLYKSPIAAHGFADFQVRLSTFAIFLKV</sequence>
<evidence type="ECO:0000313" key="1">
    <source>
        <dbReference type="EMBL" id="PKA63315.1"/>
    </source>
</evidence>
<evidence type="ECO:0000313" key="2">
    <source>
        <dbReference type="Proteomes" id="UP000236161"/>
    </source>
</evidence>
<dbReference type="AlphaFoldDB" id="A0A2I0B6A5"/>
<dbReference type="Proteomes" id="UP000236161">
    <property type="component" value="Unassembled WGS sequence"/>
</dbReference>
<gene>
    <name evidence="1" type="ORF">AXF42_Ash017784</name>
</gene>
<dbReference type="OrthoDB" id="2357150at2759"/>